<dbReference type="KEGG" id="puo:RZN69_11960"/>
<gene>
    <name evidence="2" type="ORF">RZN69_11960</name>
</gene>
<dbReference type="AlphaFoldDB" id="A0AAQ3QTT8"/>
<dbReference type="SMART" id="SM00849">
    <property type="entry name" value="Lactamase_B"/>
    <property type="match status" value="1"/>
</dbReference>
<accession>A0AAQ3QTT8</accession>
<dbReference type="EMBL" id="CP136920">
    <property type="protein sequence ID" value="WOO39330.1"/>
    <property type="molecule type" value="Genomic_DNA"/>
</dbReference>
<dbReference type="PANTHER" id="PTHR47619">
    <property type="entry name" value="METALLO-HYDROLASE YYCJ-RELATED"/>
    <property type="match status" value="1"/>
</dbReference>
<keyword evidence="3" id="KW-1185">Reference proteome</keyword>
<reference evidence="2 3" key="1">
    <citation type="submission" date="2023-10" db="EMBL/GenBank/DDBJ databases">
        <title>Rubellicoccus peritrichatus gen. nov., sp. nov., isolated from an algae of coral reef tank.</title>
        <authorList>
            <person name="Luo J."/>
        </authorList>
    </citation>
    <scope>NUCLEOTIDE SEQUENCE [LARGE SCALE GENOMIC DNA]</scope>
    <source>
        <strain evidence="2 3">CR14</strain>
    </source>
</reference>
<dbReference type="Gene3D" id="3.60.15.10">
    <property type="entry name" value="Ribonuclease Z/Hydroxyacylglutathione hydrolase-like"/>
    <property type="match status" value="1"/>
</dbReference>
<sequence length="269" mass="30205">MRFQILGSSSSGNCALLTTAGCKVLIDAGFSARKIKLMLESVGESLDSIDAVFLTHEHGDHTAGIRGLARRAHITVFANRDTAFAVQQRFKESKPQWKLFETGSAFTYRDLQITPFSVPHDAHDPVGFVFESGDDSLFSPRRSLAWLTDLGHLPKLAREKVRNVDLLVLEANYDSELLENDEKRPWSVKQRIRGRHGHLSNSAALELLSEEESPRWRQVFLAHLSKDCNSLDIVRQTFEPLRQRGKKFNIDVVDPHNGTCPAVDLFALA</sequence>
<organism evidence="2 3">
    <name type="scientific">Rubellicoccus peritrichatus</name>
    <dbReference type="NCBI Taxonomy" id="3080537"/>
    <lineage>
        <taxon>Bacteria</taxon>
        <taxon>Pseudomonadati</taxon>
        <taxon>Verrucomicrobiota</taxon>
        <taxon>Opitutia</taxon>
        <taxon>Puniceicoccales</taxon>
        <taxon>Cerasicoccaceae</taxon>
        <taxon>Rubellicoccus</taxon>
    </lineage>
</organism>
<dbReference type="Proteomes" id="UP001304300">
    <property type="component" value="Chromosome"/>
</dbReference>
<dbReference type="Pfam" id="PF12706">
    <property type="entry name" value="Lactamase_B_2"/>
    <property type="match status" value="1"/>
</dbReference>
<evidence type="ECO:0000259" key="1">
    <source>
        <dbReference type="SMART" id="SM00849"/>
    </source>
</evidence>
<proteinExistence type="predicted"/>
<feature type="domain" description="Metallo-beta-lactamase" evidence="1">
    <location>
        <begin position="11"/>
        <end position="198"/>
    </location>
</feature>
<name>A0AAQ3QTT8_9BACT</name>
<dbReference type="PROSITE" id="PS51257">
    <property type="entry name" value="PROKAR_LIPOPROTEIN"/>
    <property type="match status" value="1"/>
</dbReference>
<dbReference type="RefSeq" id="WP_317831187.1">
    <property type="nucleotide sequence ID" value="NZ_CP136920.1"/>
</dbReference>
<dbReference type="InterPro" id="IPR036866">
    <property type="entry name" value="RibonucZ/Hydroxyglut_hydro"/>
</dbReference>
<dbReference type="PANTHER" id="PTHR47619:SF1">
    <property type="entry name" value="EXODEOXYRIBONUCLEASE WALJ"/>
    <property type="match status" value="1"/>
</dbReference>
<dbReference type="InterPro" id="IPR052533">
    <property type="entry name" value="WalJ/YycJ-like"/>
</dbReference>
<dbReference type="SUPFAM" id="SSF56281">
    <property type="entry name" value="Metallo-hydrolase/oxidoreductase"/>
    <property type="match status" value="1"/>
</dbReference>
<evidence type="ECO:0000313" key="3">
    <source>
        <dbReference type="Proteomes" id="UP001304300"/>
    </source>
</evidence>
<evidence type="ECO:0000313" key="2">
    <source>
        <dbReference type="EMBL" id="WOO39330.1"/>
    </source>
</evidence>
<protein>
    <submittedName>
        <fullName evidence="2">MBL fold metallo-hydrolase</fullName>
    </submittedName>
</protein>
<dbReference type="InterPro" id="IPR001279">
    <property type="entry name" value="Metallo-B-lactamas"/>
</dbReference>